<feature type="domain" description="Transposase InsH N-terminal" evidence="1">
    <location>
        <begin position="70"/>
        <end position="163"/>
    </location>
</feature>
<name>A0A1C3JWW3_9BURK</name>
<sequence length="232" mass="26532">MDIKPKKARRGTRAEPAVIDPYLSTVTMLDLDKHMSRILAQARTRPISVYRYGAPYVWILPHEVWLGSAKLDDFIPNRHPLTLLDSVVARELQGQANLLRRIGLRLRLQISAESLLRALMLQAAYSLPTEGALHDQLRCNLAFRWFVRLSLNAPVWDAAVFVKEARLLLGSDEAVELLQDVLQVCLPVLQRIDVDFRLNSALVRAWALRHPRLEKRVPSKAWHEERLFLAPG</sequence>
<evidence type="ECO:0000313" key="4">
    <source>
        <dbReference type="Proteomes" id="UP000078558"/>
    </source>
</evidence>
<evidence type="ECO:0000259" key="1">
    <source>
        <dbReference type="Pfam" id="PF05598"/>
    </source>
</evidence>
<dbReference type="Pfam" id="PF05598">
    <property type="entry name" value="DUF772"/>
    <property type="match status" value="1"/>
</dbReference>
<dbReference type="EMBL" id="FLRC01000003">
    <property type="protein sequence ID" value="SBT23772.1"/>
    <property type="molecule type" value="Genomic_DNA"/>
</dbReference>
<dbReference type="EMBL" id="LT907988">
    <property type="protein sequence ID" value="SOE49759.1"/>
    <property type="molecule type" value="Genomic_DNA"/>
</dbReference>
<dbReference type="RefSeq" id="WP_067749262.1">
    <property type="nucleotide sequence ID" value="NZ_LT907988.1"/>
</dbReference>
<dbReference type="AlphaFoldDB" id="A0A1C3JWW3"/>
<evidence type="ECO:0000313" key="2">
    <source>
        <dbReference type="EMBL" id="SBT23772.1"/>
    </source>
</evidence>
<proteinExistence type="predicted"/>
<dbReference type="OrthoDB" id="111180at2"/>
<dbReference type="InterPro" id="IPR008490">
    <property type="entry name" value="Transposase_InsH_N"/>
</dbReference>
<evidence type="ECO:0000313" key="3">
    <source>
        <dbReference type="EMBL" id="SOE49759.1"/>
    </source>
</evidence>
<dbReference type="Proteomes" id="UP000078558">
    <property type="component" value="Chromosome I"/>
</dbReference>
<reference evidence="2 4" key="1">
    <citation type="submission" date="2016-06" db="EMBL/GenBank/DDBJ databases">
        <authorList>
            <person name="Kjaerup R.B."/>
            <person name="Dalgaard T.S."/>
            <person name="Juul-Madsen H.R."/>
        </authorList>
    </citation>
    <scope>NUCLEOTIDE SEQUENCE [LARGE SCALE GENOMIC DNA]</scope>
    <source>
        <strain evidence="2">Orrdi1</strain>
    </source>
</reference>
<gene>
    <name evidence="2" type="ORF">ODI_01154</name>
    <name evidence="3" type="ORF">ODI_R2290</name>
</gene>
<reference evidence="3 4" key="2">
    <citation type="submission" date="2017-08" db="EMBL/GenBank/DDBJ databases">
        <authorList>
            <person name="de Groot N.N."/>
        </authorList>
    </citation>
    <scope>NUCLEOTIDE SEQUENCE [LARGE SCALE GENOMIC DNA]</scope>
    <source>
        <strain evidence="3">Orrdi1</strain>
    </source>
</reference>
<organism evidence="2 4">
    <name type="scientific">Orrella dioscoreae</name>
    <dbReference type="NCBI Taxonomy" id="1851544"/>
    <lineage>
        <taxon>Bacteria</taxon>
        <taxon>Pseudomonadati</taxon>
        <taxon>Pseudomonadota</taxon>
        <taxon>Betaproteobacteria</taxon>
        <taxon>Burkholderiales</taxon>
        <taxon>Alcaligenaceae</taxon>
        <taxon>Orrella</taxon>
    </lineage>
</organism>
<keyword evidence="4" id="KW-1185">Reference proteome</keyword>
<accession>A0A1C3JWW3</accession>
<protein>
    <submittedName>
        <fullName evidence="2">Transposase and inactivated derivatives</fullName>
    </submittedName>
</protein>
<dbReference type="KEGG" id="odi:ODI_R2290"/>